<dbReference type="SMART" id="SM00353">
    <property type="entry name" value="HLH"/>
    <property type="match status" value="1"/>
</dbReference>
<feature type="region of interest" description="Disordered" evidence="1">
    <location>
        <begin position="260"/>
        <end position="387"/>
    </location>
</feature>
<reference evidence="3 4" key="1">
    <citation type="submission" date="2016-04" db="EMBL/GenBank/DDBJ databases">
        <title>Genome analyses suggest a sexual origin of heterokaryosis in a supposedly ancient asexual fungus.</title>
        <authorList>
            <person name="Ropars J."/>
            <person name="Sedzielewska K."/>
            <person name="Noel J."/>
            <person name="Charron P."/>
            <person name="Farinelli L."/>
            <person name="Marton T."/>
            <person name="Kruger M."/>
            <person name="Pelin A."/>
            <person name="Brachmann A."/>
            <person name="Corradi N."/>
        </authorList>
    </citation>
    <scope>NUCLEOTIDE SEQUENCE [LARGE SCALE GENOMIC DNA]</scope>
    <source>
        <strain evidence="3 4">C2</strain>
    </source>
</reference>
<dbReference type="GO" id="GO:0046983">
    <property type="term" value="F:protein dimerization activity"/>
    <property type="evidence" value="ECO:0007669"/>
    <property type="project" value="InterPro"/>
</dbReference>
<feature type="compositionally biased region" description="Polar residues" evidence="1">
    <location>
        <begin position="291"/>
        <end position="301"/>
    </location>
</feature>
<gene>
    <name evidence="3" type="ORF">RhiirC2_760787</name>
</gene>
<dbReference type="InterPro" id="IPR011598">
    <property type="entry name" value="bHLH_dom"/>
</dbReference>
<dbReference type="InterPro" id="IPR036638">
    <property type="entry name" value="HLH_DNA-bd_sf"/>
</dbReference>
<feature type="domain" description="BHLH" evidence="2">
    <location>
        <begin position="177"/>
        <end position="229"/>
    </location>
</feature>
<reference evidence="3 4" key="2">
    <citation type="submission" date="2017-10" db="EMBL/GenBank/DDBJ databases">
        <title>Extensive intraspecific genome diversity in a model arbuscular mycorrhizal fungus.</title>
        <authorList>
            <person name="Chen E.C.H."/>
            <person name="Morin E."/>
            <person name="Baudet D."/>
            <person name="Noel J."/>
            <person name="Ndikumana S."/>
            <person name="Charron P."/>
            <person name="St-Onge C."/>
            <person name="Giorgi J."/>
            <person name="Grigoriev I.V."/>
            <person name="Roux C."/>
            <person name="Martin F.M."/>
            <person name="Corradi N."/>
        </authorList>
    </citation>
    <scope>NUCLEOTIDE SEQUENCE [LARGE SCALE GENOMIC DNA]</scope>
    <source>
        <strain evidence="3 4">C2</strain>
    </source>
</reference>
<dbReference type="PANTHER" id="PTHR46266">
    <property type="entry name" value="TRANSCRIPTION FACTOR TT8"/>
    <property type="match status" value="1"/>
</dbReference>
<feature type="compositionally biased region" description="Polar residues" evidence="1">
    <location>
        <begin position="323"/>
        <end position="335"/>
    </location>
</feature>
<dbReference type="PROSITE" id="PS50888">
    <property type="entry name" value="BHLH"/>
    <property type="match status" value="1"/>
</dbReference>
<protein>
    <submittedName>
        <fullName evidence="3">HLH-domain-containing protein</fullName>
    </submittedName>
</protein>
<comment type="caution">
    <text evidence="3">The sequence shown here is derived from an EMBL/GenBank/DDBJ whole genome shotgun (WGS) entry which is preliminary data.</text>
</comment>
<evidence type="ECO:0000256" key="1">
    <source>
        <dbReference type="SAM" id="MobiDB-lite"/>
    </source>
</evidence>
<accession>A0A2N1MI96</accession>
<evidence type="ECO:0000259" key="2">
    <source>
        <dbReference type="PROSITE" id="PS50888"/>
    </source>
</evidence>
<sequence length="387" mass="43039">MNNNNNNNNNNNTTTGYRPIVPAPSSSSTIISPMIPISPHQSPQARPSPQHGILPPPMSSMSFRTPPVSPFSLPINMNPEYLPPPLQPLPPMMSMTTPPSPTNGRYEQRILPKQQGSSTSVFSVPMTPSNASSVMQHHNSVIHPHPPYQQQRVSLGGAATGANGDKQLTTADQRELARKVSHSAIERRRRERINDKILQLKELIPSCADQDHLHKLSILQSAIEYIQYLQGCVAESRKREGNNKSEERFTKRSKFDRYEIPIPKHLKDDNTDKSEYKRKNNSGKFSDSDGENNVTSTNAKRATSDASTNTDTDSKSGGEINNEEGNTLLSTSTDINDNNNNKEIPKTRDVEVQTSPNTNETIEIEEKEEEQKEEPRGGISVQQLLCN</sequence>
<evidence type="ECO:0000313" key="4">
    <source>
        <dbReference type="Proteomes" id="UP000233469"/>
    </source>
</evidence>
<dbReference type="Proteomes" id="UP000233469">
    <property type="component" value="Unassembled WGS sequence"/>
</dbReference>
<dbReference type="VEuPathDB" id="FungiDB:RhiirFUN_016212"/>
<dbReference type="AlphaFoldDB" id="A0A2N1MI96"/>
<dbReference type="VEuPathDB" id="FungiDB:FUN_010935"/>
<dbReference type="Pfam" id="PF00010">
    <property type="entry name" value="HLH"/>
    <property type="match status" value="1"/>
</dbReference>
<dbReference type="PANTHER" id="PTHR46266:SF4">
    <property type="entry name" value="TRANSCRIPTION FACTOR TT8"/>
    <property type="match status" value="1"/>
</dbReference>
<proteinExistence type="predicted"/>
<dbReference type="CDD" id="cd00083">
    <property type="entry name" value="bHLH_SF"/>
    <property type="match status" value="1"/>
</dbReference>
<dbReference type="SUPFAM" id="SSF47459">
    <property type="entry name" value="HLH, helix-loop-helix DNA-binding domain"/>
    <property type="match status" value="1"/>
</dbReference>
<feature type="region of interest" description="Disordered" evidence="1">
    <location>
        <begin position="1"/>
        <end position="26"/>
    </location>
</feature>
<organism evidence="3 4">
    <name type="scientific">Rhizophagus irregularis</name>
    <dbReference type="NCBI Taxonomy" id="588596"/>
    <lineage>
        <taxon>Eukaryota</taxon>
        <taxon>Fungi</taxon>
        <taxon>Fungi incertae sedis</taxon>
        <taxon>Mucoromycota</taxon>
        <taxon>Glomeromycotina</taxon>
        <taxon>Glomeromycetes</taxon>
        <taxon>Glomerales</taxon>
        <taxon>Glomeraceae</taxon>
        <taxon>Rhizophagus</taxon>
    </lineage>
</organism>
<name>A0A2N1MI96_9GLOM</name>
<dbReference type="Gene3D" id="4.10.280.10">
    <property type="entry name" value="Helix-loop-helix DNA-binding domain"/>
    <property type="match status" value="1"/>
</dbReference>
<dbReference type="VEuPathDB" id="FungiDB:RhiirA1_427640"/>
<dbReference type="EMBL" id="LLXL01002247">
    <property type="protein sequence ID" value="PKK61357.1"/>
    <property type="molecule type" value="Genomic_DNA"/>
</dbReference>
<evidence type="ECO:0000313" key="3">
    <source>
        <dbReference type="EMBL" id="PKK61357.1"/>
    </source>
</evidence>
<feature type="compositionally biased region" description="Basic and acidic residues" evidence="1">
    <location>
        <begin position="265"/>
        <end position="278"/>
    </location>
</feature>